<dbReference type="PANTHER" id="PTHR48419:SF1">
    <property type="entry name" value="SULFOTRANSFERASE DOMAIN-CONTAINING PROTEIN"/>
    <property type="match status" value="1"/>
</dbReference>
<dbReference type="InterPro" id="IPR053226">
    <property type="entry name" value="Pyrrolopyrazine_biosynth_F"/>
</dbReference>
<proteinExistence type="predicted"/>
<name>A0ABR0E728_ZASCE</name>
<evidence type="ECO:0000313" key="3">
    <source>
        <dbReference type="Proteomes" id="UP001305779"/>
    </source>
</evidence>
<reference evidence="2 3" key="1">
    <citation type="journal article" date="2023" name="G3 (Bethesda)">
        <title>A chromosome-level genome assembly of Zasmidium syzygii isolated from banana leaves.</title>
        <authorList>
            <person name="van Westerhoven A.C."/>
            <person name="Mehrabi R."/>
            <person name="Talebi R."/>
            <person name="Steentjes M.B.F."/>
            <person name="Corcolon B."/>
            <person name="Chong P.A."/>
            <person name="Kema G.H.J."/>
            <person name="Seidl M.F."/>
        </authorList>
    </citation>
    <scope>NUCLEOTIDE SEQUENCE [LARGE SCALE GENOMIC DNA]</scope>
    <source>
        <strain evidence="2 3">P124</strain>
    </source>
</reference>
<gene>
    <name evidence="2" type="ORF">PRZ48_011689</name>
</gene>
<protein>
    <submittedName>
        <fullName evidence="2">Uncharacterized protein</fullName>
    </submittedName>
</protein>
<dbReference type="SUPFAM" id="SSF52540">
    <property type="entry name" value="P-loop containing nucleoside triphosphate hydrolases"/>
    <property type="match status" value="1"/>
</dbReference>
<evidence type="ECO:0000313" key="2">
    <source>
        <dbReference type="EMBL" id="KAK4497239.1"/>
    </source>
</evidence>
<sequence>MANHAEQQNAKRIYIFDSPRTCSQLFYKLFTAHEQLGHIMNPTIMGVTYGPERLFLNFQHCQAAEEAHWRNAAKANFSNETYAASAERLEQSVADAEEKAKIPLIKEHAVCSVRPDVMKLAAKNGLDNPLPKERYAEWGYNPSPFTDELFRSFTPVLLIRHPALMQPSFYIKQKILFFNEVWDEEYAVLTSLCWPRMMFDCYTELYEQGLVQKRPIVVDAHDVVNHTDSLLPKLCQELEIDPAGIQYQWDPIPKDQWPADPCMQEFYKEILSSSGVNRPGTKPEEERIDVESKVPEWSSRFGEKTAEALRARVEAEMGNYEYLKQFKLNC</sequence>
<organism evidence="2 3">
    <name type="scientific">Zasmidium cellare</name>
    <name type="common">Wine cellar mold</name>
    <name type="synonym">Racodium cellare</name>
    <dbReference type="NCBI Taxonomy" id="395010"/>
    <lineage>
        <taxon>Eukaryota</taxon>
        <taxon>Fungi</taxon>
        <taxon>Dikarya</taxon>
        <taxon>Ascomycota</taxon>
        <taxon>Pezizomycotina</taxon>
        <taxon>Dothideomycetes</taxon>
        <taxon>Dothideomycetidae</taxon>
        <taxon>Mycosphaerellales</taxon>
        <taxon>Mycosphaerellaceae</taxon>
        <taxon>Zasmidium</taxon>
    </lineage>
</organism>
<feature type="region of interest" description="Disordered" evidence="1">
    <location>
        <begin position="274"/>
        <end position="294"/>
    </location>
</feature>
<dbReference type="Gene3D" id="3.40.50.300">
    <property type="entry name" value="P-loop containing nucleotide triphosphate hydrolases"/>
    <property type="match status" value="1"/>
</dbReference>
<dbReference type="InterPro" id="IPR027417">
    <property type="entry name" value="P-loop_NTPase"/>
</dbReference>
<accession>A0ABR0E728</accession>
<evidence type="ECO:0000256" key="1">
    <source>
        <dbReference type="SAM" id="MobiDB-lite"/>
    </source>
</evidence>
<dbReference type="Proteomes" id="UP001305779">
    <property type="component" value="Unassembled WGS sequence"/>
</dbReference>
<dbReference type="EMBL" id="JAXOVC010000009">
    <property type="protein sequence ID" value="KAK4497239.1"/>
    <property type="molecule type" value="Genomic_DNA"/>
</dbReference>
<dbReference type="PANTHER" id="PTHR48419">
    <property type="entry name" value="SULFOTRANSFERASE DOMAIN-CONTAINING PROTEIN"/>
    <property type="match status" value="1"/>
</dbReference>
<comment type="caution">
    <text evidence="2">The sequence shown here is derived from an EMBL/GenBank/DDBJ whole genome shotgun (WGS) entry which is preliminary data.</text>
</comment>
<keyword evidence="3" id="KW-1185">Reference proteome</keyword>
<feature type="compositionally biased region" description="Basic and acidic residues" evidence="1">
    <location>
        <begin position="281"/>
        <end position="294"/>
    </location>
</feature>